<accession>A0A167HEY3</accession>
<feature type="non-terminal residue" evidence="1">
    <location>
        <position position="1"/>
    </location>
</feature>
<gene>
    <name evidence="1" type="ORF">CALVIDRAFT_488876</name>
</gene>
<keyword evidence="2" id="KW-1185">Reference proteome</keyword>
<reference evidence="1 2" key="1">
    <citation type="journal article" date="2016" name="Mol. Biol. Evol.">
        <title>Comparative Genomics of Early-Diverging Mushroom-Forming Fungi Provides Insights into the Origins of Lignocellulose Decay Capabilities.</title>
        <authorList>
            <person name="Nagy L.G."/>
            <person name="Riley R."/>
            <person name="Tritt A."/>
            <person name="Adam C."/>
            <person name="Daum C."/>
            <person name="Floudas D."/>
            <person name="Sun H."/>
            <person name="Yadav J.S."/>
            <person name="Pangilinan J."/>
            <person name="Larsson K.H."/>
            <person name="Matsuura K."/>
            <person name="Barry K."/>
            <person name="Labutti K."/>
            <person name="Kuo R."/>
            <person name="Ohm R.A."/>
            <person name="Bhattacharya S.S."/>
            <person name="Shirouzu T."/>
            <person name="Yoshinaga Y."/>
            <person name="Martin F.M."/>
            <person name="Grigoriev I.V."/>
            <person name="Hibbett D.S."/>
        </authorList>
    </citation>
    <scope>NUCLEOTIDE SEQUENCE [LARGE SCALE GENOMIC DNA]</scope>
    <source>
        <strain evidence="1 2">TUFC12733</strain>
    </source>
</reference>
<dbReference type="Proteomes" id="UP000076738">
    <property type="component" value="Unassembled WGS sequence"/>
</dbReference>
<organism evidence="1 2">
    <name type="scientific">Calocera viscosa (strain TUFC12733)</name>
    <dbReference type="NCBI Taxonomy" id="1330018"/>
    <lineage>
        <taxon>Eukaryota</taxon>
        <taxon>Fungi</taxon>
        <taxon>Dikarya</taxon>
        <taxon>Basidiomycota</taxon>
        <taxon>Agaricomycotina</taxon>
        <taxon>Dacrymycetes</taxon>
        <taxon>Dacrymycetales</taxon>
        <taxon>Dacrymycetaceae</taxon>
        <taxon>Calocera</taxon>
    </lineage>
</organism>
<proteinExistence type="predicted"/>
<sequence length="62" mass="6256">DGKIGKEFEADGAIGGAAQKVGGPFDKDGMIGKLFTSKGAVGGTGQKVAEDVQDMAEDAKKK</sequence>
<evidence type="ECO:0000313" key="2">
    <source>
        <dbReference type="Proteomes" id="UP000076738"/>
    </source>
</evidence>
<protein>
    <submittedName>
        <fullName evidence="1">Uncharacterized protein</fullName>
    </submittedName>
</protein>
<evidence type="ECO:0000313" key="1">
    <source>
        <dbReference type="EMBL" id="KZO91556.1"/>
    </source>
</evidence>
<dbReference type="AlphaFoldDB" id="A0A167HEY3"/>
<dbReference type="EMBL" id="KV417321">
    <property type="protein sequence ID" value="KZO91556.1"/>
    <property type="molecule type" value="Genomic_DNA"/>
</dbReference>
<name>A0A167HEY3_CALVF</name>
<dbReference type="OrthoDB" id="5278621at2759"/>